<dbReference type="Gene3D" id="3.30.1370.10">
    <property type="entry name" value="K Homology domain, type 1"/>
    <property type="match status" value="1"/>
</dbReference>
<dbReference type="Proteomes" id="UP001190700">
    <property type="component" value="Unassembled WGS sequence"/>
</dbReference>
<keyword evidence="5" id="KW-1185">Reference proteome</keyword>
<keyword evidence="1" id="KW-0694">RNA-binding</keyword>
<evidence type="ECO:0000313" key="4">
    <source>
        <dbReference type="EMBL" id="KAK3235871.1"/>
    </source>
</evidence>
<proteinExistence type="predicted"/>
<feature type="domain" description="K Homology" evidence="3">
    <location>
        <begin position="143"/>
        <end position="215"/>
    </location>
</feature>
<evidence type="ECO:0000256" key="1">
    <source>
        <dbReference type="PROSITE-ProRule" id="PRU00117"/>
    </source>
</evidence>
<organism evidence="4 5">
    <name type="scientific">Cymbomonas tetramitiformis</name>
    <dbReference type="NCBI Taxonomy" id="36881"/>
    <lineage>
        <taxon>Eukaryota</taxon>
        <taxon>Viridiplantae</taxon>
        <taxon>Chlorophyta</taxon>
        <taxon>Pyramimonadophyceae</taxon>
        <taxon>Pyramimonadales</taxon>
        <taxon>Pyramimonadaceae</taxon>
        <taxon>Cymbomonas</taxon>
    </lineage>
</organism>
<feature type="region of interest" description="Disordered" evidence="2">
    <location>
        <begin position="808"/>
        <end position="861"/>
    </location>
</feature>
<dbReference type="Pfam" id="PF00013">
    <property type="entry name" value="KH_1"/>
    <property type="match status" value="1"/>
</dbReference>
<comment type="caution">
    <text evidence="4">The sequence shown here is derived from an EMBL/GenBank/DDBJ whole genome shotgun (WGS) entry which is preliminary data.</text>
</comment>
<reference evidence="4 5" key="1">
    <citation type="journal article" date="2015" name="Genome Biol. Evol.">
        <title>Comparative Genomics of a Bacterivorous Green Alga Reveals Evolutionary Causalities and Consequences of Phago-Mixotrophic Mode of Nutrition.</title>
        <authorList>
            <person name="Burns J.A."/>
            <person name="Paasch A."/>
            <person name="Narechania A."/>
            <person name="Kim E."/>
        </authorList>
    </citation>
    <scope>NUCLEOTIDE SEQUENCE [LARGE SCALE GENOMIC DNA]</scope>
    <source>
        <strain evidence="4 5">PLY_AMNH</strain>
    </source>
</reference>
<dbReference type="InterPro" id="IPR036612">
    <property type="entry name" value="KH_dom_type_1_sf"/>
</dbReference>
<feature type="region of interest" description="Disordered" evidence="2">
    <location>
        <begin position="274"/>
        <end position="309"/>
    </location>
</feature>
<evidence type="ECO:0000256" key="2">
    <source>
        <dbReference type="SAM" id="MobiDB-lite"/>
    </source>
</evidence>
<dbReference type="InterPro" id="IPR004088">
    <property type="entry name" value="KH_dom_type_1"/>
</dbReference>
<sequence length="875" mass="88227">MLMAASNFTLPKNPSIEENNFSEVIENSGDIAEVISLDTNAVEGTMFFPPLSRELLEEALAVSDEEEGADDSDEEVGVVDAAAPPSAGSTQEVDGVEGIEAVETVKKTAAEPARRGPSGPRKAGEGTEEEEQGVLSVHKIPGGGVQLRVTLLAAGFVIGASGASVREIMQQTGACIQSWSEGANARVTRPTRVFRLQGPRKAVANAAGLIKDAVERYKELCEGKRRGEYVQRQQRIRGVEFAYQPPPRSAQPQAAALGTNRAASAKGATVASKIGLEAATPAPDTGGRRRGGRRTNKGSRSPGRVQQGVPAVAGVAAPAGGLLLGLEAAGTPAHLLDPTLAGHHLGVGGLDVNTAAAAIGMVPGGLAQHGYAQPSLGLPQPAGVPAVGIASIGHPAASLGQVVRQHGVGRIPVSVAAAGGYPATAAQMQYLSANGVLLPQAAALSGLNTTAAAQAALLVSSGMVAPAPPPAAILANGVEALQGNGAPVGLLSAANTGLPQVAAAAGLQGLLDPSQAAALANSLAVGPSMLGAGMPPAAVVGQPVGLVAAQAQAQGHMGLPRVHGVFEMPSTQPGLYQAAQAQGLAAGSDGSWNSASGSITAPKQMLTAADQMAMLGRGPALAALGGLQPALQNSAVARPYGADAAAALPLPVASGMHGLGTAVSADPQGFGAPGAFPGGIQGVVNAPNVPDELQLENYHAMAQGNRRVTHPQHGMPATVPAAAAAAEYALHPLEPAAHGNWNGLMENLSPWQAPALHPPAPDSRLGLGSALTESEEVMDKSTLAVLTSLSHQLEDLGLGEEVEGGLMLPEDTLGAPSYTAAQPPLQQQGNPHQWPIPTSGEHGLLPERLDSEGDGSSEWVPPWLRGSHPVLGRSF</sequence>
<evidence type="ECO:0000313" key="5">
    <source>
        <dbReference type="Proteomes" id="UP001190700"/>
    </source>
</evidence>
<dbReference type="CDD" id="cd00105">
    <property type="entry name" value="KH-I"/>
    <property type="match status" value="1"/>
</dbReference>
<name>A0AAE0BFU9_9CHLO</name>
<feature type="compositionally biased region" description="Basic residues" evidence="2">
    <location>
        <begin position="288"/>
        <end position="297"/>
    </location>
</feature>
<dbReference type="SUPFAM" id="SSF54791">
    <property type="entry name" value="Eukaryotic type KH-domain (KH-domain type I)"/>
    <property type="match status" value="1"/>
</dbReference>
<dbReference type="PROSITE" id="PS50084">
    <property type="entry name" value="KH_TYPE_1"/>
    <property type="match status" value="1"/>
</dbReference>
<dbReference type="EMBL" id="LGRX02035206">
    <property type="protein sequence ID" value="KAK3235871.1"/>
    <property type="molecule type" value="Genomic_DNA"/>
</dbReference>
<feature type="region of interest" description="Disordered" evidence="2">
    <location>
        <begin position="105"/>
        <end position="133"/>
    </location>
</feature>
<dbReference type="AlphaFoldDB" id="A0AAE0BFU9"/>
<feature type="compositionally biased region" description="Basic and acidic residues" evidence="2">
    <location>
        <begin position="105"/>
        <end position="114"/>
    </location>
</feature>
<gene>
    <name evidence="4" type="ORF">CYMTET_53956</name>
</gene>
<accession>A0AAE0BFU9</accession>
<protein>
    <recommendedName>
        <fullName evidence="3">K Homology domain-containing protein</fullName>
    </recommendedName>
</protein>
<dbReference type="SMART" id="SM00322">
    <property type="entry name" value="KH"/>
    <property type="match status" value="1"/>
</dbReference>
<evidence type="ECO:0000259" key="3">
    <source>
        <dbReference type="SMART" id="SM00322"/>
    </source>
</evidence>
<feature type="region of interest" description="Disordered" evidence="2">
    <location>
        <begin position="241"/>
        <end position="261"/>
    </location>
</feature>
<dbReference type="GO" id="GO:0003723">
    <property type="term" value="F:RNA binding"/>
    <property type="evidence" value="ECO:0007669"/>
    <property type="project" value="UniProtKB-UniRule"/>
</dbReference>
<dbReference type="InterPro" id="IPR004087">
    <property type="entry name" value="KH_dom"/>
</dbReference>